<feature type="region of interest" description="Disordered" evidence="1">
    <location>
        <begin position="229"/>
        <end position="269"/>
    </location>
</feature>
<dbReference type="EMBL" id="JAHRHJ020000007">
    <property type="protein sequence ID" value="KAH9309311.1"/>
    <property type="molecule type" value="Genomic_DNA"/>
</dbReference>
<accession>A0AA38FRY7</accession>
<dbReference type="GO" id="GO:0005096">
    <property type="term" value="F:GTPase activator activity"/>
    <property type="evidence" value="ECO:0007669"/>
    <property type="project" value="InterPro"/>
</dbReference>
<dbReference type="PANTHER" id="PTHR21422">
    <property type="entry name" value="RAB3 GTPASE-ACTIVATING PROTEIN CATALYTIC SUBUNIT"/>
    <property type="match status" value="1"/>
</dbReference>
<dbReference type="Proteomes" id="UP000824469">
    <property type="component" value="Unassembled WGS sequence"/>
</dbReference>
<feature type="non-terminal residue" evidence="2">
    <location>
        <position position="1"/>
    </location>
</feature>
<evidence type="ECO:0000313" key="2">
    <source>
        <dbReference type="EMBL" id="KAH9309311.1"/>
    </source>
</evidence>
<feature type="compositionally biased region" description="Polar residues" evidence="1">
    <location>
        <begin position="248"/>
        <end position="259"/>
    </location>
</feature>
<gene>
    <name evidence="2" type="ORF">KI387_037222</name>
</gene>
<proteinExistence type="predicted"/>
<name>A0AA38FRY7_TAXCH</name>
<keyword evidence="3" id="KW-1185">Reference proteome</keyword>
<comment type="caution">
    <text evidence="2">The sequence shown here is derived from an EMBL/GenBank/DDBJ whole genome shotgun (WGS) entry which is preliminary data.</text>
</comment>
<evidence type="ECO:0008006" key="4">
    <source>
        <dbReference type="Google" id="ProtNLM"/>
    </source>
</evidence>
<evidence type="ECO:0000256" key="1">
    <source>
        <dbReference type="SAM" id="MobiDB-lite"/>
    </source>
</evidence>
<dbReference type="OMA" id="ADIDQWS"/>
<protein>
    <recommendedName>
        <fullName evidence="4">Rab3 GTPase-activating protein catalytic subunit</fullName>
    </recommendedName>
</protein>
<organism evidence="2 3">
    <name type="scientific">Taxus chinensis</name>
    <name type="common">Chinese yew</name>
    <name type="synonym">Taxus wallichiana var. chinensis</name>
    <dbReference type="NCBI Taxonomy" id="29808"/>
    <lineage>
        <taxon>Eukaryota</taxon>
        <taxon>Viridiplantae</taxon>
        <taxon>Streptophyta</taxon>
        <taxon>Embryophyta</taxon>
        <taxon>Tracheophyta</taxon>
        <taxon>Spermatophyta</taxon>
        <taxon>Pinopsida</taxon>
        <taxon>Pinidae</taxon>
        <taxon>Conifers II</taxon>
        <taxon>Cupressales</taxon>
        <taxon>Taxaceae</taxon>
        <taxon>Taxus</taxon>
    </lineage>
</organism>
<reference evidence="2 3" key="1">
    <citation type="journal article" date="2021" name="Nat. Plants">
        <title>The Taxus genome provides insights into paclitaxel biosynthesis.</title>
        <authorList>
            <person name="Xiong X."/>
            <person name="Gou J."/>
            <person name="Liao Q."/>
            <person name="Li Y."/>
            <person name="Zhou Q."/>
            <person name="Bi G."/>
            <person name="Li C."/>
            <person name="Du R."/>
            <person name="Wang X."/>
            <person name="Sun T."/>
            <person name="Guo L."/>
            <person name="Liang H."/>
            <person name="Lu P."/>
            <person name="Wu Y."/>
            <person name="Zhang Z."/>
            <person name="Ro D.K."/>
            <person name="Shang Y."/>
            <person name="Huang S."/>
            <person name="Yan J."/>
        </authorList>
    </citation>
    <scope>NUCLEOTIDE SEQUENCE [LARGE SCALE GENOMIC DNA]</scope>
    <source>
        <strain evidence="2">Ta-2019</strain>
    </source>
</reference>
<evidence type="ECO:0000313" key="3">
    <source>
        <dbReference type="Proteomes" id="UP000824469"/>
    </source>
</evidence>
<dbReference type="PANTHER" id="PTHR21422:SF9">
    <property type="entry name" value="RAB3 GTPASE-ACTIVATING PROTEIN CATALYTIC SUBUNIT"/>
    <property type="match status" value="1"/>
</dbReference>
<dbReference type="InterPro" id="IPR045700">
    <property type="entry name" value="Rab3GAP1"/>
</dbReference>
<sequence length="269" mass="30223">LEGFDDFTLASSWERLISDIEAVCRMWLADGAKYLLEKGAECVKASKNLYRVKADFTYGIKTYVLDYFFKDDNSHADIDQWSDGLHFLQMWFGVKDFLIISPQSMSRVILDAPEATKLLSAVAIALSNCGSILPAFVPVHDPTRKAYKGIQNIKTTLVRRFEADRIGSHVPVKLMHMEGLYELFVSKLSLFWFFCQSLNSEHQNSDSIAESGVGHWQCCRQRESGGIVVGPCTQQDPPGHSQRGLEHSSATVDSPSSAKASKFHNRRRP</sequence>
<dbReference type="AlphaFoldDB" id="A0AA38FRY7"/>